<dbReference type="GO" id="GO:0005829">
    <property type="term" value="C:cytosol"/>
    <property type="evidence" value="ECO:0007669"/>
    <property type="project" value="TreeGrafter"/>
</dbReference>
<dbReference type="Proteomes" id="UP000578819">
    <property type="component" value="Unassembled WGS sequence"/>
</dbReference>
<dbReference type="GO" id="GO:0008967">
    <property type="term" value="F:phosphoglycolate phosphatase activity"/>
    <property type="evidence" value="ECO:0007669"/>
    <property type="project" value="TreeGrafter"/>
</dbReference>
<feature type="compositionally biased region" description="Pro residues" evidence="1">
    <location>
        <begin position="220"/>
        <end position="233"/>
    </location>
</feature>
<name>A0A7W7SSW7_9ACTN</name>
<dbReference type="AlphaFoldDB" id="A0A7W7SSW7"/>
<dbReference type="InterPro" id="IPR023214">
    <property type="entry name" value="HAD_sf"/>
</dbReference>
<proteinExistence type="predicted"/>
<comment type="caution">
    <text evidence="2">The sequence shown here is derived from an EMBL/GenBank/DDBJ whole genome shotgun (WGS) entry which is preliminary data.</text>
</comment>
<dbReference type="InterPro" id="IPR050155">
    <property type="entry name" value="HAD-like_hydrolase_sf"/>
</dbReference>
<dbReference type="PANTHER" id="PTHR43434:SF1">
    <property type="entry name" value="PHOSPHOGLYCOLATE PHOSPHATASE"/>
    <property type="match status" value="1"/>
</dbReference>
<dbReference type="Pfam" id="PF13242">
    <property type="entry name" value="Hydrolase_like"/>
    <property type="match status" value="1"/>
</dbReference>
<dbReference type="PANTHER" id="PTHR43434">
    <property type="entry name" value="PHOSPHOGLYCOLATE PHOSPHATASE"/>
    <property type="match status" value="1"/>
</dbReference>
<evidence type="ECO:0000313" key="3">
    <source>
        <dbReference type="Proteomes" id="UP000578819"/>
    </source>
</evidence>
<dbReference type="InterPro" id="IPR036412">
    <property type="entry name" value="HAD-like_sf"/>
</dbReference>
<dbReference type="GO" id="GO:0006281">
    <property type="term" value="P:DNA repair"/>
    <property type="evidence" value="ECO:0007669"/>
    <property type="project" value="TreeGrafter"/>
</dbReference>
<sequence length="233" mass="24916">MTATGTHLVWDWNGTLLDDLHLVVDSTNRVFASVGGTAVTLAEHRVRFRRPVADYYADVLGRSVTEEEFGRLDMIFHDVYRLGLTTCQLAADADAAIRSWTGTQSLLSMWFHDELVPTVETYGLTGSFNRIDGFRGTTAGDRKAAHLARHLTELGIDGGSVVLIGDSLDDADAAEAVGARCVLYTGGFTDPDRLRASGLPVADTLAEAVRLAGPAAHPLGPAPPVYPPDPALS</sequence>
<dbReference type="Gene3D" id="3.40.50.1000">
    <property type="entry name" value="HAD superfamily/HAD-like"/>
    <property type="match status" value="1"/>
</dbReference>
<evidence type="ECO:0000256" key="1">
    <source>
        <dbReference type="SAM" id="MobiDB-lite"/>
    </source>
</evidence>
<keyword evidence="2" id="KW-0378">Hydrolase</keyword>
<dbReference type="RefSeq" id="WP_184535620.1">
    <property type="nucleotide sequence ID" value="NZ_JACHJW010000001.1"/>
</dbReference>
<accession>A0A7W7SSW7</accession>
<reference evidence="2 3" key="1">
    <citation type="submission" date="2020-08" db="EMBL/GenBank/DDBJ databases">
        <title>Sequencing the genomes of 1000 actinobacteria strains.</title>
        <authorList>
            <person name="Klenk H.-P."/>
        </authorList>
    </citation>
    <scope>NUCLEOTIDE SEQUENCE [LARGE SCALE GENOMIC DNA]</scope>
    <source>
        <strain evidence="2 3">DSM 45886</strain>
    </source>
</reference>
<dbReference type="InterPro" id="IPR023198">
    <property type="entry name" value="PGP-like_dom2"/>
</dbReference>
<gene>
    <name evidence="2" type="ORF">FHR38_003475</name>
</gene>
<keyword evidence="3" id="KW-1185">Reference proteome</keyword>
<dbReference type="EMBL" id="JACHJW010000001">
    <property type="protein sequence ID" value="MBB4959742.1"/>
    <property type="molecule type" value="Genomic_DNA"/>
</dbReference>
<dbReference type="SUPFAM" id="SSF56784">
    <property type="entry name" value="HAD-like"/>
    <property type="match status" value="1"/>
</dbReference>
<protein>
    <submittedName>
        <fullName evidence="2">Phosphoglycolate phosphatase-like HAD superfamily hydrolase</fullName>
    </submittedName>
</protein>
<dbReference type="Gene3D" id="1.10.150.240">
    <property type="entry name" value="Putative phosphatase, domain 2"/>
    <property type="match status" value="1"/>
</dbReference>
<feature type="region of interest" description="Disordered" evidence="1">
    <location>
        <begin position="214"/>
        <end position="233"/>
    </location>
</feature>
<evidence type="ECO:0000313" key="2">
    <source>
        <dbReference type="EMBL" id="MBB4959742.1"/>
    </source>
</evidence>
<organism evidence="2 3">
    <name type="scientific">Micromonospora polyrhachis</name>
    <dbReference type="NCBI Taxonomy" id="1282883"/>
    <lineage>
        <taxon>Bacteria</taxon>
        <taxon>Bacillati</taxon>
        <taxon>Actinomycetota</taxon>
        <taxon>Actinomycetes</taxon>
        <taxon>Micromonosporales</taxon>
        <taxon>Micromonosporaceae</taxon>
        <taxon>Micromonospora</taxon>
    </lineage>
</organism>